<organism evidence="2 3">
    <name type="scientific">Polyangium jinanense</name>
    <dbReference type="NCBI Taxonomy" id="2829994"/>
    <lineage>
        <taxon>Bacteria</taxon>
        <taxon>Pseudomonadati</taxon>
        <taxon>Myxococcota</taxon>
        <taxon>Polyangia</taxon>
        <taxon>Polyangiales</taxon>
        <taxon>Polyangiaceae</taxon>
        <taxon>Polyangium</taxon>
    </lineage>
</organism>
<feature type="domain" description="HTH cro/C1-type" evidence="1">
    <location>
        <begin position="1"/>
        <end position="47"/>
    </location>
</feature>
<gene>
    <name evidence="2" type="ORF">KEG57_42970</name>
</gene>
<name>A0A9X3XAW9_9BACT</name>
<evidence type="ECO:0000313" key="2">
    <source>
        <dbReference type="EMBL" id="MDC3987309.1"/>
    </source>
</evidence>
<reference evidence="2 3" key="1">
    <citation type="submission" date="2021-04" db="EMBL/GenBank/DDBJ databases">
        <title>Genome analysis of Polyangium sp.</title>
        <authorList>
            <person name="Li Y."/>
            <person name="Wang J."/>
        </authorList>
    </citation>
    <scope>NUCLEOTIDE SEQUENCE [LARGE SCALE GENOMIC DNA]</scope>
    <source>
        <strain evidence="2 3">SDU14</strain>
    </source>
</reference>
<dbReference type="GO" id="GO:0003677">
    <property type="term" value="F:DNA binding"/>
    <property type="evidence" value="ECO:0007669"/>
    <property type="project" value="InterPro"/>
</dbReference>
<dbReference type="Gene3D" id="1.10.260.40">
    <property type="entry name" value="lambda repressor-like DNA-binding domains"/>
    <property type="match status" value="1"/>
</dbReference>
<keyword evidence="3" id="KW-1185">Reference proteome</keyword>
<accession>A0A9X3XAW9</accession>
<proteinExistence type="predicted"/>
<dbReference type="InterPro" id="IPR001387">
    <property type="entry name" value="Cro/C1-type_HTH"/>
</dbReference>
<dbReference type="EMBL" id="JAGTJJ010000051">
    <property type="protein sequence ID" value="MDC3987309.1"/>
    <property type="molecule type" value="Genomic_DNA"/>
</dbReference>
<dbReference type="InterPro" id="IPR010982">
    <property type="entry name" value="Lambda_DNA-bd_dom_sf"/>
</dbReference>
<dbReference type="Proteomes" id="UP001151081">
    <property type="component" value="Unassembled WGS sequence"/>
</dbReference>
<protein>
    <submittedName>
        <fullName evidence="2">Helix-turn-helix domain-containing protein</fullName>
    </submittedName>
</protein>
<evidence type="ECO:0000259" key="1">
    <source>
        <dbReference type="PROSITE" id="PS50943"/>
    </source>
</evidence>
<evidence type="ECO:0000313" key="3">
    <source>
        <dbReference type="Proteomes" id="UP001151081"/>
    </source>
</evidence>
<comment type="caution">
    <text evidence="2">The sequence shown here is derived from an EMBL/GenBank/DDBJ whole genome shotgun (WGS) entry which is preliminary data.</text>
</comment>
<dbReference type="PROSITE" id="PS50943">
    <property type="entry name" value="HTH_CROC1"/>
    <property type="match status" value="1"/>
</dbReference>
<dbReference type="CDD" id="cd00093">
    <property type="entry name" value="HTH_XRE"/>
    <property type="match status" value="1"/>
</dbReference>
<dbReference type="Pfam" id="PF01381">
    <property type="entry name" value="HTH_3"/>
    <property type="match status" value="1"/>
</dbReference>
<dbReference type="SUPFAM" id="SSF47413">
    <property type="entry name" value="lambda repressor-like DNA-binding domains"/>
    <property type="match status" value="1"/>
</dbReference>
<dbReference type="AlphaFoldDB" id="A0A9X3XAW9"/>
<sequence>MSLQELADAGALSKGHLSNIEHGLATITIDTVEHIAAALGVSPFCVITFPTDDELNRIADLARKLSKGDHRKLRKVLEERTTHEPPASGVVRRT</sequence>